<dbReference type="InterPro" id="IPR000086">
    <property type="entry name" value="NUDIX_hydrolase_dom"/>
</dbReference>
<dbReference type="Pfam" id="PF00293">
    <property type="entry name" value="NUDIX"/>
    <property type="match status" value="1"/>
</dbReference>
<dbReference type="SUPFAM" id="SSF55811">
    <property type="entry name" value="Nudix"/>
    <property type="match status" value="1"/>
</dbReference>
<accession>A0A383AKD7</accession>
<dbReference type="GO" id="GO:0016787">
    <property type="term" value="F:hydrolase activity"/>
    <property type="evidence" value="ECO:0007669"/>
    <property type="project" value="UniProtKB-KW"/>
</dbReference>
<evidence type="ECO:0000313" key="4">
    <source>
        <dbReference type="EMBL" id="SVE08144.1"/>
    </source>
</evidence>
<evidence type="ECO:0000259" key="3">
    <source>
        <dbReference type="Pfam" id="PF00293"/>
    </source>
</evidence>
<dbReference type="EMBL" id="UINC01192818">
    <property type="protein sequence ID" value="SVE08144.1"/>
    <property type="molecule type" value="Genomic_DNA"/>
</dbReference>
<organism evidence="4">
    <name type="scientific">marine metagenome</name>
    <dbReference type="NCBI Taxonomy" id="408172"/>
    <lineage>
        <taxon>unclassified sequences</taxon>
        <taxon>metagenomes</taxon>
        <taxon>ecological metagenomes</taxon>
    </lineage>
</organism>
<dbReference type="Gene3D" id="3.90.79.10">
    <property type="entry name" value="Nucleoside Triphosphate Pyrophosphohydrolase"/>
    <property type="match status" value="1"/>
</dbReference>
<dbReference type="PANTHER" id="PTHR43046">
    <property type="entry name" value="GDP-MANNOSE MANNOSYL HYDROLASE"/>
    <property type="match status" value="1"/>
</dbReference>
<dbReference type="AlphaFoldDB" id="A0A383AKD7"/>
<gene>
    <name evidence="4" type="ORF">METZ01_LOCUS460998</name>
</gene>
<name>A0A383AKD7_9ZZZZ</name>
<comment type="cofactor">
    <cofactor evidence="1">
        <name>Mg(2+)</name>
        <dbReference type="ChEBI" id="CHEBI:18420"/>
    </cofactor>
</comment>
<keyword evidence="2" id="KW-0378">Hydrolase</keyword>
<evidence type="ECO:0000256" key="1">
    <source>
        <dbReference type="ARBA" id="ARBA00001946"/>
    </source>
</evidence>
<proteinExistence type="predicted"/>
<sequence length="121" mass="14263">MVYERQDDITGEKFYRLVGGCIEFGESSNTALKREFEEELSLNIKNTKLISIFESIFTFNSKEMHEIVFLYESKFADSSIYNKDIINGLEGDRAFNAIWILVDDFLKKKYKIYPEEIVDYL</sequence>
<evidence type="ECO:0000256" key="2">
    <source>
        <dbReference type="ARBA" id="ARBA00022801"/>
    </source>
</evidence>
<dbReference type="InterPro" id="IPR015797">
    <property type="entry name" value="NUDIX_hydrolase-like_dom_sf"/>
</dbReference>
<protein>
    <recommendedName>
        <fullName evidence="3">Nudix hydrolase domain-containing protein</fullName>
    </recommendedName>
</protein>
<feature type="domain" description="Nudix hydrolase" evidence="3">
    <location>
        <begin position="13"/>
        <end position="117"/>
    </location>
</feature>
<reference evidence="4" key="1">
    <citation type="submission" date="2018-05" db="EMBL/GenBank/DDBJ databases">
        <authorList>
            <person name="Lanie J.A."/>
            <person name="Ng W.-L."/>
            <person name="Kazmierczak K.M."/>
            <person name="Andrzejewski T.M."/>
            <person name="Davidsen T.M."/>
            <person name="Wayne K.J."/>
            <person name="Tettelin H."/>
            <person name="Glass J.I."/>
            <person name="Rusch D."/>
            <person name="Podicherti R."/>
            <person name="Tsui H.-C.T."/>
            <person name="Winkler M.E."/>
        </authorList>
    </citation>
    <scope>NUCLEOTIDE SEQUENCE</scope>
</reference>
<dbReference type="PANTHER" id="PTHR43046:SF14">
    <property type="entry name" value="MUTT_NUDIX FAMILY PROTEIN"/>
    <property type="match status" value="1"/>
</dbReference>
<dbReference type="CDD" id="cd04688">
    <property type="entry name" value="NUDIX_Hydrolase"/>
    <property type="match status" value="1"/>
</dbReference>